<evidence type="ECO:0000313" key="8">
    <source>
        <dbReference type="Proteomes" id="UP000030905"/>
    </source>
</evidence>
<dbReference type="SMART" id="SM00062">
    <property type="entry name" value="PBPb"/>
    <property type="match status" value="1"/>
</dbReference>
<sequence length="257" mass="28430">MKKKIMAAVTALAIFTTALLTGCGSSSVQANGKKKYIIATDITFPPFEFKKDDKYIGIDIDILNAIAKEENFDVELKPMNFKGILLALASNQVDGAITGMTITDERKKIMDFSDPYYDSGVGMVVRESETSIKTMEDLKGKTIAAKKGTSGAIFAEKNRGKYNFTIRYFDDTPSVLQEVKNGNAAADFEDYPVMAYSISENPDQGLKLVGDKLTTEHYGFAVNKGKNKELLDKFNEGLKKIQTSGQYDEIIAKYIKK</sequence>
<dbReference type="PROSITE" id="PS51257">
    <property type="entry name" value="PROKAR_LIPOPROTEIN"/>
    <property type="match status" value="1"/>
</dbReference>
<evidence type="ECO:0000313" key="6">
    <source>
        <dbReference type="EMBL" id="KRU13276.1"/>
    </source>
</evidence>
<dbReference type="Proteomes" id="UP000030905">
    <property type="component" value="Chromosome"/>
</dbReference>
<gene>
    <name evidence="5" type="primary">glnH</name>
    <name evidence="5" type="ORF">CLPA_c06250</name>
    <name evidence="6" type="ORF">CP6013_02524</name>
</gene>
<evidence type="ECO:0000259" key="4">
    <source>
        <dbReference type="SMART" id="SM00079"/>
    </source>
</evidence>
<dbReference type="GO" id="GO:0015276">
    <property type="term" value="F:ligand-gated monoatomic ion channel activity"/>
    <property type="evidence" value="ECO:0007669"/>
    <property type="project" value="InterPro"/>
</dbReference>
<dbReference type="eggNOG" id="COG0834">
    <property type="taxonomic scope" value="Bacteria"/>
</dbReference>
<evidence type="ECO:0000259" key="3">
    <source>
        <dbReference type="SMART" id="SM00062"/>
    </source>
</evidence>
<dbReference type="InterPro" id="IPR001320">
    <property type="entry name" value="Iontro_rcpt_C"/>
</dbReference>
<dbReference type="PANTHER" id="PTHR35936">
    <property type="entry name" value="MEMBRANE-BOUND LYTIC MUREIN TRANSGLYCOSYLASE F"/>
    <property type="match status" value="1"/>
</dbReference>
<dbReference type="PANTHER" id="PTHR35936:SF38">
    <property type="entry name" value="GLUTAMINE-BINDING PERIPLASMIC PROTEIN"/>
    <property type="match status" value="1"/>
</dbReference>
<feature type="signal peptide" evidence="2">
    <location>
        <begin position="1"/>
        <end position="30"/>
    </location>
</feature>
<proteinExistence type="predicted"/>
<dbReference type="KEGG" id="cpat:CLPA_c06250"/>
<dbReference type="Gene3D" id="3.40.190.10">
    <property type="entry name" value="Periplasmic binding protein-like II"/>
    <property type="match status" value="2"/>
</dbReference>
<dbReference type="GO" id="GO:0016020">
    <property type="term" value="C:membrane"/>
    <property type="evidence" value="ECO:0007669"/>
    <property type="project" value="InterPro"/>
</dbReference>
<name>A0A0H3J6X0_CLOPA</name>
<feature type="domain" description="Solute-binding protein family 3/N-terminal" evidence="3">
    <location>
        <begin position="35"/>
        <end position="257"/>
    </location>
</feature>
<dbReference type="Pfam" id="PF00497">
    <property type="entry name" value="SBP_bac_3"/>
    <property type="match status" value="1"/>
</dbReference>
<keyword evidence="1 2" id="KW-0732">Signal</keyword>
<dbReference type="PATRIC" id="fig|1262449.3.peg.526"/>
<evidence type="ECO:0000256" key="2">
    <source>
        <dbReference type="SAM" id="SignalP"/>
    </source>
</evidence>
<feature type="domain" description="Ionotropic glutamate receptor C-terminal" evidence="4">
    <location>
        <begin position="35"/>
        <end position="257"/>
    </location>
</feature>
<dbReference type="EMBL" id="CP009268">
    <property type="protein sequence ID" value="AJA50713.1"/>
    <property type="molecule type" value="Genomic_DNA"/>
</dbReference>
<protein>
    <submittedName>
        <fullName evidence="6">ABC-type transporter, periplasmic subunit family 3</fullName>
    </submittedName>
    <submittedName>
        <fullName evidence="5">Glutamine-binding periplasmic protein</fullName>
    </submittedName>
</protein>
<dbReference type="GeneID" id="93072847"/>
<dbReference type="KEGG" id="cpae:CPAST_c06250"/>
<dbReference type="SUPFAM" id="SSF53850">
    <property type="entry name" value="Periplasmic binding protein-like II"/>
    <property type="match status" value="1"/>
</dbReference>
<evidence type="ECO:0000313" key="7">
    <source>
        <dbReference type="Proteomes" id="UP000028042"/>
    </source>
</evidence>
<dbReference type="Proteomes" id="UP000028042">
    <property type="component" value="Unassembled WGS sequence"/>
</dbReference>
<dbReference type="RefSeq" id="WP_004455368.1">
    <property type="nucleotide sequence ID" value="NZ_ANZB01000001.1"/>
</dbReference>
<dbReference type="InterPro" id="IPR001638">
    <property type="entry name" value="Solute-binding_3/MltF_N"/>
</dbReference>
<feature type="chain" id="PRO_5035991725" evidence="2">
    <location>
        <begin position="31"/>
        <end position="257"/>
    </location>
</feature>
<dbReference type="AlphaFoldDB" id="A0A0H3J6X0"/>
<organism evidence="5 8">
    <name type="scientific">Clostridium pasteurianum DSM 525 = ATCC 6013</name>
    <dbReference type="NCBI Taxonomy" id="1262449"/>
    <lineage>
        <taxon>Bacteria</taxon>
        <taxon>Bacillati</taxon>
        <taxon>Bacillota</taxon>
        <taxon>Clostridia</taxon>
        <taxon>Eubacteriales</taxon>
        <taxon>Clostridiaceae</taxon>
        <taxon>Clostridium</taxon>
    </lineage>
</organism>
<reference evidence="5 8" key="1">
    <citation type="journal article" date="2015" name="Genome Announc.">
        <title>Complete Genome Sequence of the Nitrogen-Fixing and Solvent-Producing Clostridium pasteurianum DSM 525.</title>
        <authorList>
            <person name="Poehlein A."/>
            <person name="Grosse-Honebrink A."/>
            <person name="Zhang Y."/>
            <person name="Minton N.P."/>
            <person name="Daniel R."/>
        </authorList>
    </citation>
    <scope>NUCLEOTIDE SEQUENCE [LARGE SCALE GENOMIC DNA]</scope>
    <source>
        <strain evidence="5">DSM 525</strain>
        <strain evidence="8">DSM 525 / ATCC 6013</strain>
    </source>
</reference>
<reference evidence="6 7" key="3">
    <citation type="journal article" name="Genome Announc.">
        <title>Improved Draft Genome Sequence of Clostridium pasteurianum Strain ATCC 6013 (DSM 525) Using a Hybrid Next-Generation Sequencing Approach.</title>
        <authorList>
            <person name="Pyne M.E."/>
            <person name="Utturkar S."/>
            <person name="Brown S.D."/>
            <person name="Moo-Young M."/>
            <person name="Chung D.A."/>
            <person name="Chou C.P."/>
        </authorList>
    </citation>
    <scope>NUCLEOTIDE SEQUENCE [LARGE SCALE GENOMIC DNA]</scope>
    <source>
        <strain evidence="6 7">ATCC 6013</strain>
    </source>
</reference>
<accession>A0A0H3J6X0</accession>
<keyword evidence="8" id="KW-1185">Reference proteome</keyword>
<dbReference type="EMBL" id="JPGY02000001">
    <property type="protein sequence ID" value="KRU13276.1"/>
    <property type="molecule type" value="Genomic_DNA"/>
</dbReference>
<evidence type="ECO:0000256" key="1">
    <source>
        <dbReference type="ARBA" id="ARBA00022729"/>
    </source>
</evidence>
<evidence type="ECO:0000313" key="5">
    <source>
        <dbReference type="EMBL" id="AJA50713.1"/>
    </source>
</evidence>
<dbReference type="SMART" id="SM00079">
    <property type="entry name" value="PBPe"/>
    <property type="match status" value="1"/>
</dbReference>
<reference evidence="6" key="2">
    <citation type="submission" date="2015-10" db="EMBL/GenBank/DDBJ databases">
        <title>Improved Draft Genome Sequence of Clostridium pasteurianum Strain ATCC 6013 (DSM 525) Using a Hybrid Next-Generation Sequencing Approach.</title>
        <authorList>
            <person name="Pyne M.E."/>
            <person name="Utturkar S.M."/>
            <person name="Brown S.D."/>
            <person name="Moo-Young M."/>
            <person name="Chung D.A."/>
            <person name="Chou P.C."/>
        </authorList>
    </citation>
    <scope>NUCLEOTIDE SEQUENCE</scope>
    <source>
        <strain evidence="6">ATCC 6013</strain>
    </source>
</reference>